<dbReference type="EMBL" id="JACSQK010000002">
    <property type="protein sequence ID" value="MBD7959543.1"/>
    <property type="molecule type" value="Genomic_DNA"/>
</dbReference>
<comment type="caution">
    <text evidence="2">The sequence shown here is derived from an EMBL/GenBank/DDBJ whole genome shotgun (WGS) entry which is preliminary data.</text>
</comment>
<name>A0ABR8S7U8_9BURK</name>
<accession>A0ABR8S7U8</accession>
<organism evidence="2 3">
    <name type="scientific">Comamonas avium</name>
    <dbReference type="NCBI Taxonomy" id="2762231"/>
    <lineage>
        <taxon>Bacteria</taxon>
        <taxon>Pseudomonadati</taxon>
        <taxon>Pseudomonadota</taxon>
        <taxon>Betaproteobacteria</taxon>
        <taxon>Burkholderiales</taxon>
        <taxon>Comamonadaceae</taxon>
        <taxon>Comamonas</taxon>
    </lineage>
</organism>
<evidence type="ECO:0000313" key="3">
    <source>
        <dbReference type="Proteomes" id="UP000634919"/>
    </source>
</evidence>
<proteinExistence type="predicted"/>
<keyword evidence="3" id="KW-1185">Reference proteome</keyword>
<feature type="domain" description="Protein NO VEIN C-terminal" evidence="1">
    <location>
        <begin position="144"/>
        <end position="241"/>
    </location>
</feature>
<protein>
    <submittedName>
        <fullName evidence="2">DUF3883 domain-containing protein</fullName>
    </submittedName>
</protein>
<dbReference type="InterPro" id="IPR024975">
    <property type="entry name" value="NOV_C"/>
</dbReference>
<reference evidence="2 3" key="1">
    <citation type="submission" date="2020-08" db="EMBL/GenBank/DDBJ databases">
        <title>A Genomic Blueprint of the Chicken Gut Microbiome.</title>
        <authorList>
            <person name="Gilroy R."/>
            <person name="Ravi A."/>
            <person name="Getino M."/>
            <person name="Pursley I."/>
            <person name="Horton D.L."/>
            <person name="Alikhan N.-F."/>
            <person name="Baker D."/>
            <person name="Gharbi K."/>
            <person name="Hall N."/>
            <person name="Watson M."/>
            <person name="Adriaenssens E.M."/>
            <person name="Foster-Nyarko E."/>
            <person name="Jarju S."/>
            <person name="Secka A."/>
            <person name="Antonio M."/>
            <person name="Oren A."/>
            <person name="Chaudhuri R."/>
            <person name="La Ragione R.M."/>
            <person name="Hildebrand F."/>
            <person name="Pallen M.J."/>
        </authorList>
    </citation>
    <scope>NUCLEOTIDE SEQUENCE [LARGE SCALE GENOMIC DNA]</scope>
    <source>
        <strain evidence="2 3">Sa2CVA6</strain>
    </source>
</reference>
<dbReference type="Proteomes" id="UP000634919">
    <property type="component" value="Unassembled WGS sequence"/>
</dbReference>
<evidence type="ECO:0000259" key="1">
    <source>
        <dbReference type="Pfam" id="PF13020"/>
    </source>
</evidence>
<evidence type="ECO:0000313" key="2">
    <source>
        <dbReference type="EMBL" id="MBD7959543.1"/>
    </source>
</evidence>
<sequence length="261" mass="29781">MLVQELAGQRYNKSACRQLLFDALAGERSHASIEFKYCNISAVLQLLHYPSINGYKRRINFQKSLMQEVERQIPLYPQLSAIVQAAVEQPAAEPMAPKFEQALQTPPSKTHQVSEALAQYAVRSPVKRDYLAQEARNQSLGLAGEQFALAYEQWRLQQQGLPGLALRVEHVSQTLGDGLGFDIRSFDAQGNEQMIEVKTTRFAKDTPFFVTRNELDVSQQAAERFHLYRIFEFRQQPRLFTLKGAITEHCQLDPVTFRACF</sequence>
<dbReference type="Pfam" id="PF13020">
    <property type="entry name" value="NOV_C"/>
    <property type="match status" value="1"/>
</dbReference>
<gene>
    <name evidence="2" type="ORF">H9646_03540</name>
</gene>